<dbReference type="Proteomes" id="UP000564704">
    <property type="component" value="Unassembled WGS sequence"/>
</dbReference>
<dbReference type="RefSeq" id="WP_154150410.1">
    <property type="nucleotide sequence ID" value="NZ_SZWE01000001.1"/>
</dbReference>
<dbReference type="OrthoDB" id="417034at2"/>
<dbReference type="PANTHER" id="PTHR42685">
    <property type="entry name" value="GERANYLGERANYL DIPHOSPHATE REDUCTASE"/>
    <property type="match status" value="1"/>
</dbReference>
<dbReference type="InterPro" id="IPR011777">
    <property type="entry name" value="Geranylgeranyl_Rdtase_fam"/>
</dbReference>
<protein>
    <submittedName>
        <fullName evidence="1">Geranylgeranyl reductase family protein</fullName>
    </submittedName>
</protein>
<dbReference type="SUPFAM" id="SSF51905">
    <property type="entry name" value="FAD/NAD(P)-binding domain"/>
    <property type="match status" value="1"/>
</dbReference>
<dbReference type="PRINTS" id="PR00420">
    <property type="entry name" value="RNGMNOXGNASE"/>
</dbReference>
<dbReference type="Gene3D" id="3.50.50.60">
    <property type="entry name" value="FAD/NAD(P)-binding domain"/>
    <property type="match status" value="1"/>
</dbReference>
<dbReference type="EMBL" id="SZWE01000001">
    <property type="protein sequence ID" value="MRU15273.1"/>
    <property type="molecule type" value="Genomic_DNA"/>
</dbReference>
<dbReference type="AlphaFoldDB" id="A0A844D069"/>
<comment type="caution">
    <text evidence="1">The sequence shown here is derived from an EMBL/GenBank/DDBJ whole genome shotgun (WGS) entry which is preliminary data.</text>
</comment>
<organism evidence="1 2">
    <name type="scientific">Roseovarius bejariae</name>
    <dbReference type="NCBI Taxonomy" id="2576383"/>
    <lineage>
        <taxon>Bacteria</taxon>
        <taxon>Pseudomonadati</taxon>
        <taxon>Pseudomonadota</taxon>
        <taxon>Alphaproteobacteria</taxon>
        <taxon>Rhodobacterales</taxon>
        <taxon>Roseobacteraceae</taxon>
        <taxon>Roseovarius</taxon>
    </lineage>
</organism>
<dbReference type="PANTHER" id="PTHR42685:SF22">
    <property type="entry name" value="CONDITIONED MEDIUM FACTOR RECEPTOR 1"/>
    <property type="match status" value="1"/>
</dbReference>
<evidence type="ECO:0000313" key="1">
    <source>
        <dbReference type="EMBL" id="MRU15273.1"/>
    </source>
</evidence>
<evidence type="ECO:0000313" key="2">
    <source>
        <dbReference type="Proteomes" id="UP000564704"/>
    </source>
</evidence>
<name>A0A844D069_9RHOB</name>
<dbReference type="Pfam" id="PF12831">
    <property type="entry name" value="FAD_oxidored"/>
    <property type="match status" value="1"/>
</dbReference>
<sequence length="386" mass="41886">MKQVDLVILGAGPAGSAAAVTARRAGLSVVLIDKARFPRDKLCGGLVTGRCAAHLARIFGQAITEDLFDTRRNFEFFMQGQDLGRLDDVPPLHLTMRRAFDAQLLGHARAAGAQDYTGHRVSTLDLAQNRVTLDRGEPLSFKALIGADGVQSIVAKELFSRAFDPARVGFALEIEAPAQTATLATPIRIDFAAARWGYGWSFPKRGSTTVGVAGLHTHNPDMKPCLSTYLDLLDTGQGAKIKGHFLPFGEGKSRPGRGNILLAGDAAGFVDPITGEGIGHAIHSGELAALSVAHAIGKNKPDQALTHYRRATRPIRNAIIQARLLRPLIFAPHLQAFFARSFANSRSLKRNYMHLLSGETEYPALLLRVLTRLPAACWRNIRRKNP</sequence>
<dbReference type="InterPro" id="IPR036188">
    <property type="entry name" value="FAD/NAD-bd_sf"/>
</dbReference>
<proteinExistence type="predicted"/>
<accession>A0A844D069</accession>
<dbReference type="NCBIfam" id="TIGR02032">
    <property type="entry name" value="GG-red-SF"/>
    <property type="match status" value="1"/>
</dbReference>
<keyword evidence="2" id="KW-1185">Reference proteome</keyword>
<dbReference type="GO" id="GO:0016628">
    <property type="term" value="F:oxidoreductase activity, acting on the CH-CH group of donors, NAD or NADP as acceptor"/>
    <property type="evidence" value="ECO:0007669"/>
    <property type="project" value="InterPro"/>
</dbReference>
<gene>
    <name evidence="1" type="ORF">FDP25_07495</name>
</gene>
<reference evidence="1 2" key="1">
    <citation type="submission" date="2019-05" db="EMBL/GenBank/DDBJ databases">
        <title>Roseovarius bejariae sp. nov., a moderately halophylic bacterium isolated from a saline soil in Rambla Salada (Murcia).</title>
        <authorList>
            <person name="Castro D.J."/>
            <person name="Gomez-Altuve A."/>
            <person name="Reina J.C."/>
            <person name="Rodriguez M."/>
            <person name="Sampedro I."/>
            <person name="Llamas I."/>
            <person name="Martinez-Checa F."/>
        </authorList>
    </citation>
    <scope>NUCLEOTIDE SEQUENCE [LARGE SCALE GENOMIC DNA]</scope>
    <source>
        <strain evidence="1 2">A21</strain>
    </source>
</reference>
<dbReference type="InterPro" id="IPR050407">
    <property type="entry name" value="Geranylgeranyl_reductase"/>
</dbReference>